<accession>A0A4Y9VR96</accession>
<dbReference type="InterPro" id="IPR002035">
    <property type="entry name" value="VWF_A"/>
</dbReference>
<keyword evidence="4" id="KW-1185">Reference proteome</keyword>
<evidence type="ECO:0000259" key="2">
    <source>
        <dbReference type="PROSITE" id="PS50234"/>
    </source>
</evidence>
<feature type="region of interest" description="Disordered" evidence="1">
    <location>
        <begin position="192"/>
        <end position="237"/>
    </location>
</feature>
<proteinExistence type="predicted"/>
<dbReference type="PROSITE" id="PS50234">
    <property type="entry name" value="VWFA"/>
    <property type="match status" value="1"/>
</dbReference>
<dbReference type="SUPFAM" id="SSF53300">
    <property type="entry name" value="vWA-like"/>
    <property type="match status" value="1"/>
</dbReference>
<dbReference type="EMBL" id="PQVH01000008">
    <property type="protein sequence ID" value="TFW71637.1"/>
    <property type="molecule type" value="Genomic_DNA"/>
</dbReference>
<evidence type="ECO:0000313" key="4">
    <source>
        <dbReference type="Proteomes" id="UP000297706"/>
    </source>
</evidence>
<dbReference type="CDD" id="cd01454">
    <property type="entry name" value="vWA_norD_type"/>
    <property type="match status" value="1"/>
</dbReference>
<dbReference type="Proteomes" id="UP000297706">
    <property type="component" value="Unassembled WGS sequence"/>
</dbReference>
<dbReference type="InterPro" id="IPR051928">
    <property type="entry name" value="NorD/CobT"/>
</dbReference>
<dbReference type="InterPro" id="IPR036465">
    <property type="entry name" value="vWFA_dom_sf"/>
</dbReference>
<gene>
    <name evidence="3" type="ORF">C3Y98_05985</name>
</gene>
<dbReference type="SMART" id="SM00327">
    <property type="entry name" value="VWA"/>
    <property type="match status" value="1"/>
</dbReference>
<dbReference type="AlphaFoldDB" id="A0A4Y9VR96"/>
<name>A0A4Y9VR96_9PROT</name>
<dbReference type="Pfam" id="PF00092">
    <property type="entry name" value="VWA"/>
    <property type="match status" value="1"/>
</dbReference>
<dbReference type="OrthoDB" id="9758211at2"/>
<protein>
    <submittedName>
        <fullName evidence="3">Nitric oxide reductase</fullName>
    </submittedName>
</protein>
<dbReference type="RefSeq" id="WP_135277201.1">
    <property type="nucleotide sequence ID" value="NZ_PQVH01000008.1"/>
</dbReference>
<comment type="caution">
    <text evidence="3">The sequence shown here is derived from an EMBL/GenBank/DDBJ whole genome shotgun (WGS) entry which is preliminary data.</text>
</comment>
<feature type="domain" description="VWFA" evidence="2">
    <location>
        <begin position="426"/>
        <end position="607"/>
    </location>
</feature>
<evidence type="ECO:0000313" key="3">
    <source>
        <dbReference type="EMBL" id="TFW71637.1"/>
    </source>
</evidence>
<feature type="compositionally biased region" description="Pro residues" evidence="1">
    <location>
        <begin position="192"/>
        <end position="205"/>
    </location>
</feature>
<sequence>MEEYVGELWDRLITGAAEKRHAAATVKLDDIAKSVAIFFRALGGDPGLGISAAPAIRHGARRRLLQRMAGSGEKVELSWRDGEVLRLPSQIDLFAEYALNRDLYFWLVAMAAVDTDNNQPWIVRNQQATQSTLQRFPGLHVRYSRLVDALLAMRIPPHKLPEDEAAQEYSIRQALQQPGSVDEITLAKRPFQPVPLWPHPNPPVSGEPTATGVGSPEQASNAAQKKNRRKHLAQRNDVKDDKNGFLMMFRAESLFSWAEFVKVNRPQDEEDDTETAQLAAEDMDSLTIARDGKASAANVRFDLDLPAGAADDTPLGEGVLLPEWNWKKQVLQPDYCSLQQLIATDAKPCELPHALKNTANQLRRQFQALTPTRHWLKGQQDGDELDLDAWVQLVSERNSAMPTSEHGLYRAQVNQERDLACLLLADLSLSTDAYVSNHARVIDVIRDSLLLFSEALTATGDSFALYGFSSLKRSHVRFNYIKGFDEKYSSQVRGRITAIKPGYYTRMGAAIRHASSLLVQQKRRQRLLLILTDGKPNDLDQYEGRYGIEDTRMALIEARRLGLRPFCVTIDTEASDYLPHLFGAGGYVVIRNPEDLPKELPLLYAQMTR</sequence>
<dbReference type="PANTHER" id="PTHR41248:SF1">
    <property type="entry name" value="NORD PROTEIN"/>
    <property type="match status" value="1"/>
</dbReference>
<organism evidence="3 4">
    <name type="scientific">Methylotenera oryzisoli</name>
    <dbReference type="NCBI Taxonomy" id="2080758"/>
    <lineage>
        <taxon>Bacteria</taxon>
        <taxon>Pseudomonadati</taxon>
        <taxon>Pseudomonadota</taxon>
        <taxon>Betaproteobacteria</taxon>
        <taxon>Nitrosomonadales</taxon>
        <taxon>Methylophilaceae</taxon>
        <taxon>Methylotenera</taxon>
    </lineage>
</organism>
<dbReference type="Gene3D" id="3.40.50.410">
    <property type="entry name" value="von Willebrand factor, type A domain"/>
    <property type="match status" value="1"/>
</dbReference>
<dbReference type="PANTHER" id="PTHR41248">
    <property type="entry name" value="NORD PROTEIN"/>
    <property type="match status" value="1"/>
</dbReference>
<evidence type="ECO:0000256" key="1">
    <source>
        <dbReference type="SAM" id="MobiDB-lite"/>
    </source>
</evidence>
<reference evidence="3 4" key="1">
    <citation type="submission" date="2018-02" db="EMBL/GenBank/DDBJ databases">
        <title>A novel lanthanide dependent methylotroph, Methylotenera sp. La3113.</title>
        <authorList>
            <person name="Lv H."/>
            <person name="Tani A."/>
        </authorList>
    </citation>
    <scope>NUCLEOTIDE SEQUENCE [LARGE SCALE GENOMIC DNA]</scope>
    <source>
        <strain evidence="3 4">La3113</strain>
    </source>
</reference>